<dbReference type="EMBL" id="HBUF01331726">
    <property type="protein sequence ID" value="CAG6697094.1"/>
    <property type="molecule type" value="Transcribed_RNA"/>
</dbReference>
<organism evidence="2">
    <name type="scientific">Cacopsylla melanoneura</name>
    <dbReference type="NCBI Taxonomy" id="428564"/>
    <lineage>
        <taxon>Eukaryota</taxon>
        <taxon>Metazoa</taxon>
        <taxon>Ecdysozoa</taxon>
        <taxon>Arthropoda</taxon>
        <taxon>Hexapoda</taxon>
        <taxon>Insecta</taxon>
        <taxon>Pterygota</taxon>
        <taxon>Neoptera</taxon>
        <taxon>Paraneoptera</taxon>
        <taxon>Hemiptera</taxon>
        <taxon>Sternorrhyncha</taxon>
        <taxon>Psylloidea</taxon>
        <taxon>Psyllidae</taxon>
        <taxon>Psyllinae</taxon>
        <taxon>Cacopsylla</taxon>
    </lineage>
</organism>
<evidence type="ECO:0000313" key="2">
    <source>
        <dbReference type="EMBL" id="CAG6791342.1"/>
    </source>
</evidence>
<protein>
    <submittedName>
        <fullName evidence="2">Uncharacterized protein</fullName>
    </submittedName>
</protein>
<evidence type="ECO:0000256" key="1">
    <source>
        <dbReference type="SAM" id="Phobius"/>
    </source>
</evidence>
<keyword evidence="1" id="KW-0472">Membrane</keyword>
<dbReference type="EMBL" id="HBUF01331727">
    <property type="protein sequence ID" value="CAG6697095.1"/>
    <property type="molecule type" value="Transcribed_RNA"/>
</dbReference>
<dbReference type="EMBL" id="HBUF01675757">
    <property type="protein sequence ID" value="CAG6791341.1"/>
    <property type="molecule type" value="Transcribed_RNA"/>
</dbReference>
<dbReference type="EMBL" id="HBUF01675758">
    <property type="protein sequence ID" value="CAG6791342.1"/>
    <property type="molecule type" value="Transcribed_RNA"/>
</dbReference>
<sequence>MPMSQTAPRSVWLMKTDNFHVNLVTKSKIAHPCFPPKITAPLEKSIDHFQYLFLSWSIYLWILSTTYVFVLVIGTNYPSLGVCNFSRHFKIFIFYVIYFLPADFIILYFLHF</sequence>
<proteinExistence type="predicted"/>
<feature type="transmembrane region" description="Helical" evidence="1">
    <location>
        <begin position="58"/>
        <end position="77"/>
    </location>
</feature>
<dbReference type="AlphaFoldDB" id="A0A8D9BYA9"/>
<feature type="transmembrane region" description="Helical" evidence="1">
    <location>
        <begin position="89"/>
        <end position="110"/>
    </location>
</feature>
<name>A0A8D9BYA9_9HEMI</name>
<dbReference type="EMBL" id="HBUF01675756">
    <property type="protein sequence ID" value="CAG6791340.1"/>
    <property type="molecule type" value="Transcribed_RNA"/>
</dbReference>
<dbReference type="EMBL" id="HBUF01358195">
    <property type="protein sequence ID" value="CAG6719025.1"/>
    <property type="molecule type" value="Transcribed_RNA"/>
</dbReference>
<keyword evidence="1" id="KW-1133">Transmembrane helix</keyword>
<accession>A0A8D9BYA9</accession>
<keyword evidence="1" id="KW-0812">Transmembrane</keyword>
<reference evidence="2" key="1">
    <citation type="submission" date="2021-05" db="EMBL/GenBank/DDBJ databases">
        <authorList>
            <person name="Alioto T."/>
            <person name="Alioto T."/>
            <person name="Gomez Garrido J."/>
        </authorList>
    </citation>
    <scope>NUCLEOTIDE SEQUENCE</scope>
</reference>